<keyword evidence="2" id="KW-0597">Phosphoprotein</keyword>
<dbReference type="EMBL" id="JAPQKH010000012">
    <property type="protein sequence ID" value="KAJ5080807.1"/>
    <property type="molecule type" value="Genomic_DNA"/>
</dbReference>
<evidence type="ECO:0000313" key="6">
    <source>
        <dbReference type="Proteomes" id="UP001149165"/>
    </source>
</evidence>
<evidence type="ECO:0000259" key="4">
    <source>
        <dbReference type="PROSITE" id="PS50075"/>
    </source>
</evidence>
<dbReference type="Gene3D" id="2.30.38.10">
    <property type="entry name" value="Luciferase, Domain 3"/>
    <property type="match status" value="1"/>
</dbReference>
<dbReference type="PROSITE" id="PS50075">
    <property type="entry name" value="CARRIER"/>
    <property type="match status" value="1"/>
</dbReference>
<organism evidence="5 6">
    <name type="scientific">Penicillium angulare</name>
    <dbReference type="NCBI Taxonomy" id="116970"/>
    <lineage>
        <taxon>Eukaryota</taxon>
        <taxon>Fungi</taxon>
        <taxon>Dikarya</taxon>
        <taxon>Ascomycota</taxon>
        <taxon>Pezizomycotina</taxon>
        <taxon>Eurotiomycetes</taxon>
        <taxon>Eurotiomycetidae</taxon>
        <taxon>Eurotiales</taxon>
        <taxon>Aspergillaceae</taxon>
        <taxon>Penicillium</taxon>
    </lineage>
</organism>
<dbReference type="Gene3D" id="3.30.300.30">
    <property type="match status" value="1"/>
</dbReference>
<name>A0A9W9JTF2_9EURO</name>
<dbReference type="SUPFAM" id="SSF51735">
    <property type="entry name" value="NAD(P)-binding Rossmann-fold domains"/>
    <property type="match status" value="1"/>
</dbReference>
<dbReference type="InterPro" id="IPR036291">
    <property type="entry name" value="NAD(P)-bd_dom_sf"/>
</dbReference>
<dbReference type="AlphaFoldDB" id="A0A9W9JTF2"/>
<evidence type="ECO:0000256" key="1">
    <source>
        <dbReference type="ARBA" id="ARBA00022450"/>
    </source>
</evidence>
<dbReference type="SUPFAM" id="SSF56801">
    <property type="entry name" value="Acetyl-CoA synthetase-like"/>
    <property type="match status" value="1"/>
</dbReference>
<feature type="domain" description="Carrier" evidence="4">
    <location>
        <begin position="520"/>
        <end position="597"/>
    </location>
</feature>
<dbReference type="CDD" id="cd05930">
    <property type="entry name" value="A_NRPS"/>
    <property type="match status" value="1"/>
</dbReference>
<dbReference type="Gene3D" id="3.40.50.980">
    <property type="match status" value="2"/>
</dbReference>
<sequence length="1014" mass="112280">MADTSLGYLLQQQLKLFKESISIEHGAYRVTGRELHQKALKLMEILSKLGIQKQEPVAILASRGVNHILSQVTVVYVGGSCVPLDVDLDDQYISNLLLNLRGSTILVDSENEGRLAHLHNVVVNHLLIEVDKHSAYPLPFALEPNCCSHILHTSGSTGQSKAVRVLSSGLINLIFNNFAPISKGNRVAHVCNVGFDVSLWEIWSALMQGATIVIFDHHEILDPVIYEKKLKGGCIDVMWQTTSFLATIAHTCPGVYSYVDTLLTGGEAINLQTIKNIMATGPPRRLFNVYGPTELTAFATYHQITSADIESGHIPIGRPLENYNIHVVDGNLQPVPNGTSGELLVGGAGVTGGYLNNPQKTAEAFVHLQHLAEHGEEEPNIYYRTGDVVQQSKEGILSYLGRRDHEVKIRGQRIDLESVERCLLETRLVSNAVALRVTLEDEGTGSLLLACVTSISGDTSIRDIRQAYVQRAPHVMLPRILLLKSLPLTGSGKVNRKKLVADYVADIRNLKLRPKLLETNGPCTVDDELKLLWQELLDIPFENIHDSDDFFLLGGTSLQAALLVSKIKQRLGLVVRVASLFENSKFHNMAGVLSTTQNGAAVYDTATKIKTWLDDSRLGNDLRPTNPSLPDWTMDSEGKVFLTGATGFVGAFFLAHILTLAHIKTVACLVRAHDPADGFIRIRKTLHKYGLYTDPADERKILVLPGDIGQDNLGLDRLEYDRLALWASIVFHLAAHISFVHPYSSHRASNVIGTLNMIKFSIDGRCKAMHYTSSISAYGPTGMVTGCTYLPENERPATHIRALSYDTGYSQSQLVAESIVWNAIENGIPIAIHRLGLVLGHSKNGTMNPDDFLNRVVKSSIEMGRYPIFPRHREDFAPVDFVVSSLIHIASDPSNLGQAYNLIHPDSTSSIYLPTIFDMLQKKDSKSHIKAVQFSDWVQSLSQMQNHGLASLMPMLQEKVQGDLTRWEMLQDMPKFSRRNARYALRDTPGLLLCPSQFTLMANYVTRWLKSASI</sequence>
<dbReference type="Gene3D" id="1.10.1200.10">
    <property type="entry name" value="ACP-like"/>
    <property type="match status" value="1"/>
</dbReference>
<dbReference type="InterPro" id="IPR000873">
    <property type="entry name" value="AMP-dep_synth/lig_dom"/>
</dbReference>
<dbReference type="Pfam" id="PF07993">
    <property type="entry name" value="NAD_binding_4"/>
    <property type="match status" value="1"/>
</dbReference>
<dbReference type="Pfam" id="PF00550">
    <property type="entry name" value="PP-binding"/>
    <property type="match status" value="1"/>
</dbReference>
<dbReference type="PROSITE" id="PS00455">
    <property type="entry name" value="AMP_BINDING"/>
    <property type="match status" value="1"/>
</dbReference>
<evidence type="ECO:0000256" key="2">
    <source>
        <dbReference type="ARBA" id="ARBA00022553"/>
    </source>
</evidence>
<keyword evidence="1" id="KW-0596">Phosphopantetheine</keyword>
<accession>A0A9W9JTF2</accession>
<dbReference type="OrthoDB" id="408177at2759"/>
<dbReference type="InterPro" id="IPR036736">
    <property type="entry name" value="ACP-like_sf"/>
</dbReference>
<reference evidence="5" key="1">
    <citation type="submission" date="2022-11" db="EMBL/GenBank/DDBJ databases">
        <authorList>
            <person name="Petersen C."/>
        </authorList>
    </citation>
    <scope>NUCLEOTIDE SEQUENCE</scope>
    <source>
        <strain evidence="5">IBT 30069</strain>
    </source>
</reference>
<dbReference type="SUPFAM" id="SSF47336">
    <property type="entry name" value="ACP-like"/>
    <property type="match status" value="1"/>
</dbReference>
<dbReference type="GO" id="GO:0044550">
    <property type="term" value="P:secondary metabolite biosynthetic process"/>
    <property type="evidence" value="ECO:0007669"/>
    <property type="project" value="UniProtKB-ARBA"/>
</dbReference>
<proteinExistence type="inferred from homology"/>
<dbReference type="Pfam" id="PF00501">
    <property type="entry name" value="AMP-binding"/>
    <property type="match status" value="1"/>
</dbReference>
<dbReference type="InterPro" id="IPR045851">
    <property type="entry name" value="AMP-bd_C_sf"/>
</dbReference>
<gene>
    <name evidence="5" type="ORF">N7456_013517</name>
</gene>
<dbReference type="CDD" id="cd05235">
    <property type="entry name" value="SDR_e1"/>
    <property type="match status" value="1"/>
</dbReference>
<evidence type="ECO:0000313" key="5">
    <source>
        <dbReference type="EMBL" id="KAJ5080807.1"/>
    </source>
</evidence>
<dbReference type="InterPro" id="IPR013120">
    <property type="entry name" value="FAR_NAD-bd"/>
</dbReference>
<comment type="caution">
    <text evidence="5">The sequence shown here is derived from an EMBL/GenBank/DDBJ whole genome shotgun (WGS) entry which is preliminary data.</text>
</comment>
<evidence type="ECO:0000256" key="3">
    <source>
        <dbReference type="ARBA" id="ARBA00029454"/>
    </source>
</evidence>
<reference evidence="5" key="2">
    <citation type="journal article" date="2023" name="IMA Fungus">
        <title>Comparative genomic study of the Penicillium genus elucidates a diverse pangenome and 15 lateral gene transfer events.</title>
        <authorList>
            <person name="Petersen C."/>
            <person name="Sorensen T."/>
            <person name="Nielsen M.R."/>
            <person name="Sondergaard T.E."/>
            <person name="Sorensen J.L."/>
            <person name="Fitzpatrick D.A."/>
            <person name="Frisvad J.C."/>
            <person name="Nielsen K.L."/>
        </authorList>
    </citation>
    <scope>NUCLEOTIDE SEQUENCE</scope>
    <source>
        <strain evidence="5">IBT 30069</strain>
    </source>
</reference>
<dbReference type="PANTHER" id="PTHR44845">
    <property type="entry name" value="CARRIER DOMAIN-CONTAINING PROTEIN"/>
    <property type="match status" value="1"/>
</dbReference>
<dbReference type="Proteomes" id="UP001149165">
    <property type="component" value="Unassembled WGS sequence"/>
</dbReference>
<dbReference type="InterPro" id="IPR009081">
    <property type="entry name" value="PP-bd_ACP"/>
</dbReference>
<protein>
    <submittedName>
        <fullName evidence="5">Acetyl-CoA synthetase-like protein</fullName>
    </submittedName>
</protein>
<dbReference type="Gene3D" id="3.40.50.720">
    <property type="entry name" value="NAD(P)-binding Rossmann-like Domain"/>
    <property type="match status" value="1"/>
</dbReference>
<comment type="similarity">
    <text evidence="3">Belongs to the NRP synthetase family.</text>
</comment>
<dbReference type="NCBIfam" id="TIGR01746">
    <property type="entry name" value="Thioester-redct"/>
    <property type="match status" value="1"/>
</dbReference>
<dbReference type="InterPro" id="IPR010080">
    <property type="entry name" value="Thioester_reductase-like_dom"/>
</dbReference>
<dbReference type="PANTHER" id="PTHR44845:SF6">
    <property type="entry name" value="BETA-ALANINE-ACTIVATING ENZYME"/>
    <property type="match status" value="1"/>
</dbReference>
<keyword evidence="6" id="KW-1185">Reference proteome</keyword>
<dbReference type="InterPro" id="IPR020845">
    <property type="entry name" value="AMP-binding_CS"/>
</dbReference>